<protein>
    <submittedName>
        <fullName evidence="3">Uncharacterized protein</fullName>
    </submittedName>
</protein>
<dbReference type="STRING" id="225164.V4A569"/>
<feature type="transmembrane region" description="Helical" evidence="2">
    <location>
        <begin position="105"/>
        <end position="126"/>
    </location>
</feature>
<dbReference type="PANTHER" id="PTHR32251">
    <property type="entry name" value="3-OXO-5-ALPHA-STEROID 4-DEHYDROGENASE"/>
    <property type="match status" value="1"/>
</dbReference>
<dbReference type="Proteomes" id="UP000030746">
    <property type="component" value="Unassembled WGS sequence"/>
</dbReference>
<dbReference type="InterPro" id="IPR010721">
    <property type="entry name" value="UstE-like"/>
</dbReference>
<feature type="transmembrane region" description="Helical" evidence="2">
    <location>
        <begin position="64"/>
        <end position="84"/>
    </location>
</feature>
<feature type="transmembrane region" description="Helical" evidence="2">
    <location>
        <begin position="138"/>
        <end position="159"/>
    </location>
</feature>
<accession>V4A569</accession>
<evidence type="ECO:0000313" key="3">
    <source>
        <dbReference type="EMBL" id="ESO99063.1"/>
    </source>
</evidence>
<organism evidence="3 4">
    <name type="scientific">Lottia gigantea</name>
    <name type="common">Giant owl limpet</name>
    <dbReference type="NCBI Taxonomy" id="225164"/>
    <lineage>
        <taxon>Eukaryota</taxon>
        <taxon>Metazoa</taxon>
        <taxon>Spiralia</taxon>
        <taxon>Lophotrochozoa</taxon>
        <taxon>Mollusca</taxon>
        <taxon>Gastropoda</taxon>
        <taxon>Patellogastropoda</taxon>
        <taxon>Lottioidea</taxon>
        <taxon>Lottiidae</taxon>
        <taxon>Lottia</taxon>
    </lineage>
</organism>
<feature type="transmembrane region" description="Helical" evidence="2">
    <location>
        <begin position="214"/>
        <end position="235"/>
    </location>
</feature>
<dbReference type="KEGG" id="lgi:LOTGIDRAFT_226445"/>
<reference evidence="3 4" key="1">
    <citation type="journal article" date="2013" name="Nature">
        <title>Insights into bilaterian evolution from three spiralian genomes.</title>
        <authorList>
            <person name="Simakov O."/>
            <person name="Marletaz F."/>
            <person name="Cho S.J."/>
            <person name="Edsinger-Gonzales E."/>
            <person name="Havlak P."/>
            <person name="Hellsten U."/>
            <person name="Kuo D.H."/>
            <person name="Larsson T."/>
            <person name="Lv J."/>
            <person name="Arendt D."/>
            <person name="Savage R."/>
            <person name="Osoegawa K."/>
            <person name="de Jong P."/>
            <person name="Grimwood J."/>
            <person name="Chapman J.A."/>
            <person name="Shapiro H."/>
            <person name="Aerts A."/>
            <person name="Otillar R.P."/>
            <person name="Terry A.Y."/>
            <person name="Boore J.L."/>
            <person name="Grigoriev I.V."/>
            <person name="Lindberg D.R."/>
            <person name="Seaver E.C."/>
            <person name="Weisblat D.A."/>
            <person name="Putnam N.H."/>
            <person name="Rokhsar D.S."/>
        </authorList>
    </citation>
    <scope>NUCLEOTIDE SEQUENCE [LARGE SCALE GENOMIC DNA]</scope>
</reference>
<dbReference type="OMA" id="VWWGIFI"/>
<proteinExistence type="predicted"/>
<keyword evidence="2" id="KW-1133">Transmembrane helix</keyword>
<dbReference type="AlphaFoldDB" id="V4A569"/>
<sequence length="317" mass="36441">MVTWYLDENHLAICAIVTVAMQFSFFLIACTCKFDKVTDFAGGSNFVILAIITFFLPGTYITRQIYTTIFVVVWGLRLSGYLLYRIIKIGEDKRFDDKRENPLQFAIFWIFQAVWVFTVSLPFIFINSPVSASRFREWAVLDIIGIIFYVIGLVSETVADIQKFNFRNNPDNKGKWCAVGLWKFSRHPNYFGEIMVWLGLFLISTSILKDGQWVAVLSPIFTIVILLFVSGIPLLEKKADERYRKLESYQIYKNRTSPLIPLPPPCYAAFPNLLKCFCCCELPLYNHAEEEENVIGKNTGTSDNRQSYTPESQNPSV</sequence>
<dbReference type="PANTHER" id="PTHR32251:SF15">
    <property type="entry name" value="3-OXO-5-ALPHA-STEROID 4-DEHYDROGENASE (DUF1295)"/>
    <property type="match status" value="1"/>
</dbReference>
<dbReference type="EMBL" id="KB201180">
    <property type="protein sequence ID" value="ESO99063.1"/>
    <property type="molecule type" value="Genomic_DNA"/>
</dbReference>
<dbReference type="RefSeq" id="XP_009050267.1">
    <property type="nucleotide sequence ID" value="XM_009052019.1"/>
</dbReference>
<dbReference type="CTD" id="20247348"/>
<keyword evidence="4" id="KW-1185">Reference proteome</keyword>
<dbReference type="HOGENOM" id="CLU_043418_1_1_1"/>
<feature type="transmembrane region" description="Helical" evidence="2">
    <location>
        <begin position="12"/>
        <end position="30"/>
    </location>
</feature>
<dbReference type="GO" id="GO:0016020">
    <property type="term" value="C:membrane"/>
    <property type="evidence" value="ECO:0007669"/>
    <property type="project" value="TreeGrafter"/>
</dbReference>
<name>V4A569_LOTGI</name>
<dbReference type="GeneID" id="20247348"/>
<dbReference type="OrthoDB" id="67965at2759"/>
<evidence type="ECO:0000256" key="1">
    <source>
        <dbReference type="SAM" id="MobiDB-lite"/>
    </source>
</evidence>
<evidence type="ECO:0000313" key="4">
    <source>
        <dbReference type="Proteomes" id="UP000030746"/>
    </source>
</evidence>
<feature type="transmembrane region" description="Helical" evidence="2">
    <location>
        <begin position="190"/>
        <end position="208"/>
    </location>
</feature>
<evidence type="ECO:0000256" key="2">
    <source>
        <dbReference type="SAM" id="Phobius"/>
    </source>
</evidence>
<feature type="transmembrane region" description="Helical" evidence="2">
    <location>
        <begin position="37"/>
        <end position="58"/>
    </location>
</feature>
<gene>
    <name evidence="3" type="ORF">LOTGIDRAFT_226445</name>
</gene>
<feature type="region of interest" description="Disordered" evidence="1">
    <location>
        <begin position="296"/>
        <end position="317"/>
    </location>
</feature>
<keyword evidence="2" id="KW-0812">Transmembrane</keyword>
<dbReference type="Gene3D" id="1.20.120.1630">
    <property type="match status" value="1"/>
</dbReference>
<dbReference type="Pfam" id="PF06966">
    <property type="entry name" value="DUF1295"/>
    <property type="match status" value="1"/>
</dbReference>
<keyword evidence="2" id="KW-0472">Membrane</keyword>
<dbReference type="PROSITE" id="PS50244">
    <property type="entry name" value="S5A_REDUCTASE"/>
    <property type="match status" value="1"/>
</dbReference>